<reference evidence="1 2" key="1">
    <citation type="submission" date="2016-10" db="EMBL/GenBank/DDBJ databases">
        <authorList>
            <person name="de Groot N.N."/>
        </authorList>
    </citation>
    <scope>NUCLEOTIDE SEQUENCE [LARGE SCALE GENOMIC DNA]</scope>
    <source>
        <strain evidence="1 2">DSM 19547</strain>
    </source>
</reference>
<protein>
    <submittedName>
        <fullName evidence="1">Uncharacterized protein</fullName>
    </submittedName>
</protein>
<dbReference type="OrthoDB" id="7824037at2"/>
<dbReference type="Proteomes" id="UP000199356">
    <property type="component" value="Unassembled WGS sequence"/>
</dbReference>
<evidence type="ECO:0000313" key="1">
    <source>
        <dbReference type="EMBL" id="SFP31197.1"/>
    </source>
</evidence>
<dbReference type="RefSeq" id="WP_143096118.1">
    <property type="nucleotide sequence ID" value="NZ_FOXA01000005.1"/>
</dbReference>
<name>A0A1I5PBB6_9RHOB</name>
<evidence type="ECO:0000313" key="2">
    <source>
        <dbReference type="Proteomes" id="UP000199356"/>
    </source>
</evidence>
<organism evidence="1 2">
    <name type="scientific">Tranquillimonas alkanivorans</name>
    <dbReference type="NCBI Taxonomy" id="441119"/>
    <lineage>
        <taxon>Bacteria</taxon>
        <taxon>Pseudomonadati</taxon>
        <taxon>Pseudomonadota</taxon>
        <taxon>Alphaproteobacteria</taxon>
        <taxon>Rhodobacterales</taxon>
        <taxon>Roseobacteraceae</taxon>
        <taxon>Tranquillimonas</taxon>
    </lineage>
</organism>
<gene>
    <name evidence="1" type="ORF">SAMN04488047_1056</name>
</gene>
<keyword evidence="2" id="KW-1185">Reference proteome</keyword>
<proteinExistence type="predicted"/>
<dbReference type="AlphaFoldDB" id="A0A1I5PBB6"/>
<sequence>MHGYRFRLPLDVLLRLEGLELTAHQLRTFLGAYWFMSIATNDQPELVLANSARPKTIRAAELRAEIGTPGCNDSRWLRNSLRGLRSAGLFTMLELPDNGRRFTFQLHRKVGEDSLKPKVFAPLYTGHIQRCRTSCDILFYCRAAMVAGRNWPKFDLPGIGDQAPARPWSLCRDGWLRAAMRVSEMLDHSYLLGPVTGAFDVRPSRVEVKVQHDKTSWSPGKLYKFPVGTRPYAVKNGQRSGTLDADELKRRIGHTEITL</sequence>
<accession>A0A1I5PBB6</accession>
<dbReference type="EMBL" id="FOXA01000005">
    <property type="protein sequence ID" value="SFP31197.1"/>
    <property type="molecule type" value="Genomic_DNA"/>
</dbReference>